<keyword evidence="6" id="KW-1185">Reference proteome</keyword>
<evidence type="ECO:0000313" key="5">
    <source>
        <dbReference type="EMBL" id="OEU22782.1"/>
    </source>
</evidence>
<dbReference type="EMBL" id="KV784353">
    <property type="protein sequence ID" value="OEU22782.1"/>
    <property type="molecule type" value="Genomic_DNA"/>
</dbReference>
<feature type="domain" description="AAA+ ATPase" evidence="4">
    <location>
        <begin position="1082"/>
        <end position="1244"/>
    </location>
</feature>
<feature type="domain" description="AAA+ ATPase" evidence="4">
    <location>
        <begin position="1741"/>
        <end position="1953"/>
    </location>
</feature>
<gene>
    <name evidence="5" type="ORF">FRACYDRAFT_178949</name>
</gene>
<dbReference type="PANTHER" id="PTHR48103">
    <property type="entry name" value="MIDASIN-RELATED"/>
    <property type="match status" value="1"/>
</dbReference>
<keyword evidence="5" id="KW-0378">Hydrolase</keyword>
<dbReference type="GO" id="GO:0005634">
    <property type="term" value="C:nucleus"/>
    <property type="evidence" value="ECO:0007669"/>
    <property type="project" value="TreeGrafter"/>
</dbReference>
<dbReference type="InterPro" id="IPR027417">
    <property type="entry name" value="P-loop_NTPase"/>
</dbReference>
<protein>
    <submittedName>
        <fullName evidence="5">p-loop containing nucleoside triphosphate hydrolase protein</fullName>
    </submittedName>
</protein>
<reference evidence="5 6" key="1">
    <citation type="submission" date="2016-09" db="EMBL/GenBank/DDBJ databases">
        <title>Extensive genetic diversity and differential bi-allelic expression allows diatom success in the polar Southern Ocean.</title>
        <authorList>
            <consortium name="DOE Joint Genome Institute"/>
            <person name="Mock T."/>
            <person name="Otillar R.P."/>
            <person name="Strauss J."/>
            <person name="Dupont C."/>
            <person name="Frickenhaus S."/>
            <person name="Maumus F."/>
            <person name="Mcmullan M."/>
            <person name="Sanges R."/>
            <person name="Schmutz J."/>
            <person name="Toseland A."/>
            <person name="Valas R."/>
            <person name="Veluchamy A."/>
            <person name="Ward B.J."/>
            <person name="Allen A."/>
            <person name="Barry K."/>
            <person name="Falciatore A."/>
            <person name="Ferrante M."/>
            <person name="Fortunato A.E."/>
            <person name="Gloeckner G."/>
            <person name="Gruber A."/>
            <person name="Hipkin R."/>
            <person name="Janech M."/>
            <person name="Kroth P."/>
            <person name="Leese F."/>
            <person name="Lindquist E."/>
            <person name="Lyon B.R."/>
            <person name="Martin J."/>
            <person name="Mayer C."/>
            <person name="Parker M."/>
            <person name="Quesneville H."/>
            <person name="Raymond J."/>
            <person name="Uhlig C."/>
            <person name="Valentin K.U."/>
            <person name="Worden A.Z."/>
            <person name="Armbrust E.V."/>
            <person name="Bowler C."/>
            <person name="Green B."/>
            <person name="Moulton V."/>
            <person name="Van Oosterhout C."/>
            <person name="Grigoriev I."/>
        </authorList>
    </citation>
    <scope>NUCLEOTIDE SEQUENCE [LARGE SCALE GENOMIC DNA]</scope>
    <source>
        <strain evidence="5 6">CCMP1102</strain>
    </source>
</reference>
<evidence type="ECO:0000313" key="6">
    <source>
        <dbReference type="Proteomes" id="UP000095751"/>
    </source>
</evidence>
<dbReference type="Pfam" id="PF07728">
    <property type="entry name" value="AAA_5"/>
    <property type="match status" value="6"/>
</dbReference>
<feature type="domain" description="AAA+ ATPase" evidence="4">
    <location>
        <begin position="368"/>
        <end position="639"/>
    </location>
</feature>
<dbReference type="GO" id="GO:0016887">
    <property type="term" value="F:ATP hydrolysis activity"/>
    <property type="evidence" value="ECO:0007669"/>
    <property type="project" value="InterPro"/>
</dbReference>
<dbReference type="SUPFAM" id="SSF52540">
    <property type="entry name" value="P-loop containing nucleoside triphosphate hydrolases"/>
    <property type="match status" value="6"/>
</dbReference>
<dbReference type="InParanoid" id="A0A1E7FX93"/>
<dbReference type="GO" id="GO:0000055">
    <property type="term" value="P:ribosomal large subunit export from nucleus"/>
    <property type="evidence" value="ECO:0007669"/>
    <property type="project" value="TreeGrafter"/>
</dbReference>
<dbReference type="Gene3D" id="3.40.50.300">
    <property type="entry name" value="P-loop containing nucleotide triphosphate hydrolases"/>
    <property type="match status" value="6"/>
</dbReference>
<organism evidence="5 6">
    <name type="scientific">Fragilariopsis cylindrus CCMP1102</name>
    <dbReference type="NCBI Taxonomy" id="635003"/>
    <lineage>
        <taxon>Eukaryota</taxon>
        <taxon>Sar</taxon>
        <taxon>Stramenopiles</taxon>
        <taxon>Ochrophyta</taxon>
        <taxon>Bacillariophyta</taxon>
        <taxon>Bacillariophyceae</taxon>
        <taxon>Bacillariophycidae</taxon>
        <taxon>Bacillariales</taxon>
        <taxon>Bacillariaceae</taxon>
        <taxon>Fragilariopsis</taxon>
    </lineage>
</organism>
<dbReference type="InterPro" id="IPR040848">
    <property type="entry name" value="AAA_lid_7"/>
</dbReference>
<evidence type="ECO:0000256" key="2">
    <source>
        <dbReference type="ARBA" id="ARBA00022840"/>
    </source>
</evidence>
<evidence type="ECO:0000259" key="4">
    <source>
        <dbReference type="SMART" id="SM00382"/>
    </source>
</evidence>
<sequence length="1953" mass="217906">MCHYPQPPPILVCGPHGSGKSSLIRELLRLCGPKESLIEFHIDEETDSKNLIGSYTTTDVPGEFSWRAGALTNASREGRWVLIEDLDCVPVEIQAALAKLFEERMIPLGNGKYERCHPNFRIFATCTTNASIGGRDRHSLRIGNHRGGGKQILNPSYWRNVHVKPMPYSELKEVAVSLYPDVPISVVESAMTLLQALDRSGREHTVNEKDDNSEGDNANDVEKNAARVTKIWTGGRIPSVRDLFKLLSRISNGMCFEKNTLYITEAQRTLCMAESVDIFMASCPNQQVREEFIGLVAAPVWGITGDLAFAYIMVRKPTVLMGTNFFEIGRAKFDITKSIGYSEEPSTTFAQTSHALRLMESIAVCVRENEPILLVGETGCGKTTVIQQLAASCERTLIVQNLSLQTDSTDLLGGYRPLEIQNVARNVYKDFVDTFVSSFSRKQNLKFLQYASSMLEKSNWKKLSQSFKKAAQLGLQKMKERQENQDILLSDSMVETWQNFAKKAERFERQRVSCDAGLAFEFAEGALVDAIQTGKWVLLDELNLASSDTLQRLCGLLDEPTGSLTLTERGDDTAIRRHPNFRLFAAMNPATDAGKKDLPSSIRCRFSELYVDELLDPIELRLVAARYLDGVLPINGNSPEHTDIVICAVDQYLRCRELAETTLSDGNGHKPRYTLRTMSRALNAARTLVLQQRIPLRRAIFEGFQLSFEGILDTGSIKAIRKILTKAFLKEEAKKIDLDHPGRRPGGKDSQNDYVIIKPFWIKAGPLEIVDWSETGANGKSKFILTPTASTNLRRLARALATGPWPILLEGPTSSGKTTLVEYIAARCGHHVVRINNHEHTDVQEYTGSFAADQNGSLSFRDGILVLEALNRLLDDNRELYLAETNETVKPHPSFRLFATQNPSGAYGGRKPLSRAFRNRFVELHVGDIPCDEMSMILEKRCGCPPSHAKLLVKIMIDLRHKRSKSNIFLGKDSFITPRDLLRWAERQSGSKHDLAEHGYMILAERLRSEEEKKMVRDVLEEHTKVKIDLERLYYGENSEAKQLLDKSLPAAQLQSNHLIASIAPTRSMLRLIHLVLNCVRQREPVLLVGDTGCGKTTVIQLLSFVLNQTLYAVNCHATTETSDLIGGLRPLGRRFRALFEWSDGPLVKAMKSGELLLLDEMSLAEDAVLERLNSVLEPSRSLVLAEKGDDGSSTIGKDNRIIVAHDQFRIFATMNPGGDFGKRELSPALRSRFTEIWVPSITERSDFEVVLGRSLAPSISQQINTQQSSIIGCILDYVEWFNSDVCGVPASPFAGYSLSLRDILSWAHFIVEARKSNANLAMWDALYHGACLMHLDGLGLGTGLASDASTTLKLKAEQYLLSLVPDGSISNVRSVDDSFCIQNGQFGVFPYFVNVGKSIIPDSTFNMTAPTTSLNAFRVLRAMQLKKPILLEGSPGVGKTSLISALASASGNKLVRINLSEQTDVSDLMGSDIPVENSTNSGPSFEWCDGVLLTAIKEGSWVLLDELNLASQAVLEGLNSCLDHRATMYIPELGESFVCPPTFRVFGAQNPLGQGGGRKGLPKSFLNRFTKVFIDALTDSDLRSIVSSRFHSFSADFVNQIIDFNNDIHNEVIELREYGSDGGPWEFNLRDVFRWCELIESGRSSHIAGARDLYYQRFRTQRDRDKVDKTFQKHFGSSLVPECPPKFKVLDDTIQIGETLLSRLDHLGETLQTSRTTIRESDLLFSRLMQMEAVARCINLKWPCLLVGGTGTGKTTMISNLAGLCNATLVEHCLSPSSDVSELVGGFEQREALSREIQVIKDLCMLANKILMADAFQSRKSKWCWDTRVNIIDETVQAQTHEQKSVHKQQDSGHFVWRDGILVEALLKGYWLLLENVNLCPSSVLDRLNSVTERDGFLLLSESGTQDGDNTNHTHRIIKPHKNFRIFFTMNATNGEISRAMRNRCVEISLLD</sequence>
<dbReference type="PANTHER" id="PTHR48103:SF2">
    <property type="entry name" value="MIDASIN"/>
    <property type="match status" value="1"/>
</dbReference>
<dbReference type="Pfam" id="PF17865">
    <property type="entry name" value="AAA_lid_5"/>
    <property type="match status" value="1"/>
</dbReference>
<feature type="region of interest" description="Disordered" evidence="3">
    <location>
        <begin position="201"/>
        <end position="220"/>
    </location>
</feature>
<dbReference type="InterPro" id="IPR048617">
    <property type="entry name" value="MDN1_AAA_lid_4"/>
</dbReference>
<dbReference type="GO" id="GO:0000027">
    <property type="term" value="P:ribosomal large subunit assembly"/>
    <property type="evidence" value="ECO:0007669"/>
    <property type="project" value="TreeGrafter"/>
</dbReference>
<dbReference type="Pfam" id="PF17867">
    <property type="entry name" value="AAA_lid_7"/>
    <property type="match status" value="3"/>
</dbReference>
<accession>A0A1E7FX93</accession>
<evidence type="ECO:0000256" key="1">
    <source>
        <dbReference type="ARBA" id="ARBA00022741"/>
    </source>
</evidence>
<dbReference type="CDD" id="cd00009">
    <property type="entry name" value="AAA"/>
    <property type="match status" value="3"/>
</dbReference>
<dbReference type="Proteomes" id="UP000095751">
    <property type="component" value="Unassembled WGS sequence"/>
</dbReference>
<feature type="domain" description="AAA+ ATPase" evidence="4">
    <location>
        <begin position="1426"/>
        <end position="1580"/>
    </location>
</feature>
<dbReference type="GO" id="GO:0005524">
    <property type="term" value="F:ATP binding"/>
    <property type="evidence" value="ECO:0007669"/>
    <property type="project" value="UniProtKB-KW"/>
</dbReference>
<dbReference type="InterPro" id="IPR041190">
    <property type="entry name" value="Midasin_AAA_lid_5"/>
</dbReference>
<dbReference type="SMART" id="SM00382">
    <property type="entry name" value="AAA"/>
    <property type="match status" value="6"/>
</dbReference>
<dbReference type="FunFam" id="3.40.50.300:FF:004102">
    <property type="entry name" value="Uncharacterized protein"/>
    <property type="match status" value="1"/>
</dbReference>
<dbReference type="KEGG" id="fcy:FRACYDRAFT_178949"/>
<name>A0A1E7FX93_9STRA</name>
<keyword evidence="1" id="KW-0547">Nucleotide-binding</keyword>
<feature type="domain" description="AAA+ ATPase" evidence="4">
    <location>
        <begin position="6"/>
        <end position="153"/>
    </location>
</feature>
<dbReference type="Pfam" id="PF21108">
    <property type="entry name" value="MDN1_4th"/>
    <property type="match status" value="1"/>
</dbReference>
<feature type="domain" description="AAA+ ATPase" evidence="4">
    <location>
        <begin position="803"/>
        <end position="927"/>
    </location>
</feature>
<dbReference type="GO" id="GO:0030687">
    <property type="term" value="C:preribosome, large subunit precursor"/>
    <property type="evidence" value="ECO:0007669"/>
    <property type="project" value="TreeGrafter"/>
</dbReference>
<feature type="compositionally biased region" description="Basic and acidic residues" evidence="3">
    <location>
        <begin position="201"/>
        <end position="212"/>
    </location>
</feature>
<dbReference type="OrthoDB" id="5186at2759"/>
<evidence type="ECO:0000256" key="3">
    <source>
        <dbReference type="SAM" id="MobiDB-lite"/>
    </source>
</evidence>
<dbReference type="FunFam" id="3.40.50.300:FF:001384">
    <property type="entry name" value="Midasin"/>
    <property type="match status" value="1"/>
</dbReference>
<feature type="non-terminal residue" evidence="5">
    <location>
        <position position="1953"/>
    </location>
</feature>
<dbReference type="InterPro" id="IPR011704">
    <property type="entry name" value="ATPase_dyneun-rel_AAA"/>
</dbReference>
<proteinExistence type="predicted"/>
<dbReference type="FunFam" id="3.40.50.300:FF:000582">
    <property type="entry name" value="Midasin"/>
    <property type="match status" value="1"/>
</dbReference>
<dbReference type="InterPro" id="IPR003593">
    <property type="entry name" value="AAA+_ATPase"/>
</dbReference>
<keyword evidence="2" id="KW-0067">ATP-binding</keyword>
<dbReference type="Pfam" id="PF12775">
    <property type="entry name" value="AAA_7"/>
    <property type="match status" value="1"/>
</dbReference>